<organism evidence="1 2">
    <name type="scientific">Canariomyces notabilis</name>
    <dbReference type="NCBI Taxonomy" id="2074819"/>
    <lineage>
        <taxon>Eukaryota</taxon>
        <taxon>Fungi</taxon>
        <taxon>Dikarya</taxon>
        <taxon>Ascomycota</taxon>
        <taxon>Pezizomycotina</taxon>
        <taxon>Sordariomycetes</taxon>
        <taxon>Sordariomycetidae</taxon>
        <taxon>Sordariales</taxon>
        <taxon>Chaetomiaceae</taxon>
        <taxon>Canariomyces</taxon>
    </lineage>
</organism>
<sequence length="179" mass="19502">MDAPDCSAWLYICCNCGSYSDCTALGRLHVRCLACNRVMLGCSICRRDWSHWNQAYCGGNHLRDSVVAVHSSLRQFYTPSTCGIKCWEVPGTINGVPVNALPDWGSSVNAISEDFARRHGIEVEPAAKISITLPGGNAAESTGLAVGQFKFRGESIVYRRNFRVLKKCVYDVGVGPGIP</sequence>
<dbReference type="SUPFAM" id="SSF50630">
    <property type="entry name" value="Acid proteases"/>
    <property type="match status" value="1"/>
</dbReference>
<dbReference type="RefSeq" id="XP_064669247.1">
    <property type="nucleotide sequence ID" value="XM_064808652.1"/>
</dbReference>
<name>A0AAN6TC62_9PEZI</name>
<reference evidence="1" key="1">
    <citation type="journal article" date="2023" name="Mol. Phylogenet. Evol.">
        <title>Genome-scale phylogeny and comparative genomics of the fungal order Sordariales.</title>
        <authorList>
            <person name="Hensen N."/>
            <person name="Bonometti L."/>
            <person name="Westerberg I."/>
            <person name="Brannstrom I.O."/>
            <person name="Guillou S."/>
            <person name="Cros-Aarteil S."/>
            <person name="Calhoun S."/>
            <person name="Haridas S."/>
            <person name="Kuo A."/>
            <person name="Mondo S."/>
            <person name="Pangilinan J."/>
            <person name="Riley R."/>
            <person name="LaButti K."/>
            <person name="Andreopoulos B."/>
            <person name="Lipzen A."/>
            <person name="Chen C."/>
            <person name="Yan M."/>
            <person name="Daum C."/>
            <person name="Ng V."/>
            <person name="Clum A."/>
            <person name="Steindorff A."/>
            <person name="Ohm R.A."/>
            <person name="Martin F."/>
            <person name="Silar P."/>
            <person name="Natvig D.O."/>
            <person name="Lalanne C."/>
            <person name="Gautier V."/>
            <person name="Ament-Velasquez S.L."/>
            <person name="Kruys A."/>
            <person name="Hutchinson M.I."/>
            <person name="Powell A.J."/>
            <person name="Barry K."/>
            <person name="Miller A.N."/>
            <person name="Grigoriev I.V."/>
            <person name="Debuchy R."/>
            <person name="Gladieux P."/>
            <person name="Hiltunen Thoren M."/>
            <person name="Johannesson H."/>
        </authorList>
    </citation>
    <scope>NUCLEOTIDE SEQUENCE</scope>
    <source>
        <strain evidence="1">CBS 508.74</strain>
    </source>
</reference>
<dbReference type="InterPro" id="IPR021109">
    <property type="entry name" value="Peptidase_aspartic_dom_sf"/>
</dbReference>
<dbReference type="AlphaFoldDB" id="A0AAN6TC62"/>
<dbReference type="GeneID" id="89932775"/>
<keyword evidence="2" id="KW-1185">Reference proteome</keyword>
<dbReference type="Pfam" id="PF13650">
    <property type="entry name" value="Asp_protease_2"/>
    <property type="match status" value="1"/>
</dbReference>
<evidence type="ECO:0000313" key="1">
    <source>
        <dbReference type="EMBL" id="KAK4111677.1"/>
    </source>
</evidence>
<dbReference type="CDD" id="cd00303">
    <property type="entry name" value="retropepsin_like"/>
    <property type="match status" value="1"/>
</dbReference>
<dbReference type="Gene3D" id="2.40.70.10">
    <property type="entry name" value="Acid Proteases"/>
    <property type="match status" value="1"/>
</dbReference>
<reference evidence="1" key="2">
    <citation type="submission" date="2023-05" db="EMBL/GenBank/DDBJ databases">
        <authorList>
            <consortium name="Lawrence Berkeley National Laboratory"/>
            <person name="Steindorff A."/>
            <person name="Hensen N."/>
            <person name="Bonometti L."/>
            <person name="Westerberg I."/>
            <person name="Brannstrom I.O."/>
            <person name="Guillou S."/>
            <person name="Cros-Aarteil S."/>
            <person name="Calhoun S."/>
            <person name="Haridas S."/>
            <person name="Kuo A."/>
            <person name="Mondo S."/>
            <person name="Pangilinan J."/>
            <person name="Riley R."/>
            <person name="Labutti K."/>
            <person name="Andreopoulos B."/>
            <person name="Lipzen A."/>
            <person name="Chen C."/>
            <person name="Yanf M."/>
            <person name="Daum C."/>
            <person name="Ng V."/>
            <person name="Clum A."/>
            <person name="Ohm R."/>
            <person name="Martin F."/>
            <person name="Silar P."/>
            <person name="Natvig D."/>
            <person name="Lalanne C."/>
            <person name="Gautier V."/>
            <person name="Ament-Velasquez S.L."/>
            <person name="Kruys A."/>
            <person name="Hutchinson M.I."/>
            <person name="Powell A.J."/>
            <person name="Barry K."/>
            <person name="Miller A.N."/>
            <person name="Grigoriev I.V."/>
            <person name="Debuchy R."/>
            <person name="Gladieux P."/>
            <person name="Thoren M.H."/>
            <person name="Johannesson H."/>
        </authorList>
    </citation>
    <scope>NUCLEOTIDE SEQUENCE</scope>
    <source>
        <strain evidence="1">CBS 508.74</strain>
    </source>
</reference>
<dbReference type="Proteomes" id="UP001302812">
    <property type="component" value="Unassembled WGS sequence"/>
</dbReference>
<evidence type="ECO:0000313" key="2">
    <source>
        <dbReference type="Proteomes" id="UP001302812"/>
    </source>
</evidence>
<gene>
    <name evidence="1" type="ORF">N656DRAFT_147404</name>
</gene>
<proteinExistence type="predicted"/>
<protein>
    <submittedName>
        <fullName evidence="1">Uncharacterized protein</fullName>
    </submittedName>
</protein>
<accession>A0AAN6TC62</accession>
<comment type="caution">
    <text evidence="1">The sequence shown here is derived from an EMBL/GenBank/DDBJ whole genome shotgun (WGS) entry which is preliminary data.</text>
</comment>
<dbReference type="EMBL" id="MU853345">
    <property type="protein sequence ID" value="KAK4111677.1"/>
    <property type="molecule type" value="Genomic_DNA"/>
</dbReference>